<evidence type="ECO:0000313" key="8">
    <source>
        <dbReference type="EMBL" id="KLN53626.1"/>
    </source>
</evidence>
<dbReference type="RefSeq" id="WP_021004165.1">
    <property type="nucleotide sequence ID" value="NZ_JZWI01000032.1"/>
</dbReference>
<proteinExistence type="inferred from homology"/>
<keyword evidence="9" id="KW-1185">Reference proteome</keyword>
<evidence type="ECO:0000256" key="7">
    <source>
        <dbReference type="SAM" id="Phobius"/>
    </source>
</evidence>
<keyword evidence="3" id="KW-1003">Cell membrane</keyword>
<evidence type="ECO:0000256" key="4">
    <source>
        <dbReference type="ARBA" id="ARBA00022692"/>
    </source>
</evidence>
<sequence>MSTHLQAPASIESSNHRGLRAQWNAVAERLARLVAHDALALAMRVAVAAIFFYSGRTKVEGFLTLTDSAYELFRTEYKLPFVPPEIAAHLAAYSEHLFPLLLVLGLFTRLSALALLGMTLVIQVFVYPDAWPTHLSWAALLLYLAGRGAGRLSLDHALGIR</sequence>
<comment type="caution">
    <text evidence="8">The sequence shown here is derived from an EMBL/GenBank/DDBJ whole genome shotgun (WGS) entry which is preliminary data.</text>
</comment>
<evidence type="ECO:0000256" key="2">
    <source>
        <dbReference type="ARBA" id="ARBA00006679"/>
    </source>
</evidence>
<feature type="transmembrane region" description="Helical" evidence="7">
    <location>
        <begin position="33"/>
        <end position="53"/>
    </location>
</feature>
<reference evidence="8 9" key="1">
    <citation type="submission" date="2015-03" db="EMBL/GenBank/DDBJ databases">
        <title>Genome sequence of Variovorax paradoxus TBEA6.</title>
        <authorList>
            <person name="Poehlein A."/>
            <person name="Schuldes J."/>
            <person name="Wuebbeler J.H."/>
            <person name="Hiessl S."/>
            <person name="Steinbuechel A."/>
            <person name="Daniel R."/>
        </authorList>
    </citation>
    <scope>NUCLEOTIDE SEQUENCE [LARGE SCALE GENOMIC DNA]</scope>
    <source>
        <strain evidence="8 9">TBEA6</strain>
    </source>
</reference>
<dbReference type="GO" id="GO:0005886">
    <property type="term" value="C:plasma membrane"/>
    <property type="evidence" value="ECO:0007669"/>
    <property type="project" value="UniProtKB-SubCell"/>
</dbReference>
<dbReference type="PANTHER" id="PTHR33452">
    <property type="entry name" value="OXIDOREDUCTASE CATD-RELATED"/>
    <property type="match status" value="1"/>
</dbReference>
<feature type="transmembrane region" description="Helical" evidence="7">
    <location>
        <begin position="97"/>
        <end position="122"/>
    </location>
</feature>
<keyword evidence="5 7" id="KW-1133">Transmembrane helix</keyword>
<keyword evidence="6 7" id="KW-0472">Membrane</keyword>
<evidence type="ECO:0000256" key="1">
    <source>
        <dbReference type="ARBA" id="ARBA00004651"/>
    </source>
</evidence>
<dbReference type="PATRIC" id="fig|34073.19.peg.5429"/>
<name>A0A0H2LVA2_VARPD</name>
<dbReference type="InterPro" id="IPR032808">
    <property type="entry name" value="DoxX"/>
</dbReference>
<comment type="subcellular location">
    <subcellularLocation>
        <location evidence="1">Cell membrane</location>
        <topology evidence="1">Multi-pass membrane protein</topology>
    </subcellularLocation>
</comment>
<evidence type="ECO:0000256" key="5">
    <source>
        <dbReference type="ARBA" id="ARBA00022989"/>
    </source>
</evidence>
<evidence type="ECO:0000313" key="9">
    <source>
        <dbReference type="Proteomes" id="UP000035170"/>
    </source>
</evidence>
<comment type="similarity">
    <text evidence="2">Belongs to the DoxX family.</text>
</comment>
<evidence type="ECO:0000256" key="6">
    <source>
        <dbReference type="ARBA" id="ARBA00023136"/>
    </source>
</evidence>
<keyword evidence="4 7" id="KW-0812">Transmembrane</keyword>
<dbReference type="EMBL" id="JZWI01000032">
    <property type="protein sequence ID" value="KLN53626.1"/>
    <property type="molecule type" value="Genomic_DNA"/>
</dbReference>
<dbReference type="Pfam" id="PF07681">
    <property type="entry name" value="DoxX"/>
    <property type="match status" value="1"/>
</dbReference>
<organism evidence="8 9">
    <name type="scientific">Variovorax paradoxus</name>
    <dbReference type="NCBI Taxonomy" id="34073"/>
    <lineage>
        <taxon>Bacteria</taxon>
        <taxon>Pseudomonadati</taxon>
        <taxon>Pseudomonadota</taxon>
        <taxon>Betaproteobacteria</taxon>
        <taxon>Burkholderiales</taxon>
        <taxon>Comamonadaceae</taxon>
        <taxon>Variovorax</taxon>
    </lineage>
</organism>
<protein>
    <submittedName>
        <fullName evidence="8">DoxX</fullName>
    </submittedName>
</protein>
<accession>A0A0H2LVA2</accession>
<dbReference type="PANTHER" id="PTHR33452:SF1">
    <property type="entry name" value="INNER MEMBRANE PROTEIN YPHA-RELATED"/>
    <property type="match status" value="1"/>
</dbReference>
<dbReference type="InterPro" id="IPR051907">
    <property type="entry name" value="DoxX-like_oxidoreductase"/>
</dbReference>
<evidence type="ECO:0000256" key="3">
    <source>
        <dbReference type="ARBA" id="ARBA00022475"/>
    </source>
</evidence>
<dbReference type="AlphaFoldDB" id="A0A0H2LVA2"/>
<gene>
    <name evidence="8" type="ORF">VPARA_53120</name>
</gene>
<dbReference type="Proteomes" id="UP000035170">
    <property type="component" value="Unassembled WGS sequence"/>
</dbReference>